<dbReference type="InterPro" id="IPR005828">
    <property type="entry name" value="MFS_sugar_transport-like"/>
</dbReference>
<dbReference type="SUPFAM" id="SSF103473">
    <property type="entry name" value="MFS general substrate transporter"/>
    <property type="match status" value="1"/>
</dbReference>
<evidence type="ECO:0000256" key="5">
    <source>
        <dbReference type="ARBA" id="ARBA00022989"/>
    </source>
</evidence>
<evidence type="ECO:0000256" key="3">
    <source>
        <dbReference type="ARBA" id="ARBA00022448"/>
    </source>
</evidence>
<name>A0A0G4PHA8_PENC3</name>
<dbReference type="PRINTS" id="PR00171">
    <property type="entry name" value="SUGRTRNSPORT"/>
</dbReference>
<feature type="transmembrane region" description="Helical" evidence="8">
    <location>
        <begin position="44"/>
        <end position="62"/>
    </location>
</feature>
<evidence type="ECO:0000256" key="7">
    <source>
        <dbReference type="RuleBase" id="RU003346"/>
    </source>
</evidence>
<keyword evidence="6 8" id="KW-0472">Membrane</keyword>
<proteinExistence type="inferred from homology"/>
<dbReference type="Pfam" id="PF00083">
    <property type="entry name" value="Sugar_tr"/>
    <property type="match status" value="1"/>
</dbReference>
<feature type="transmembrane region" description="Helical" evidence="8">
    <location>
        <begin position="461"/>
        <end position="486"/>
    </location>
</feature>
<keyword evidence="5 8" id="KW-1133">Transmembrane helix</keyword>
<keyword evidence="4 8" id="KW-0812">Transmembrane</keyword>
<feature type="transmembrane region" description="Helical" evidence="8">
    <location>
        <begin position="338"/>
        <end position="360"/>
    </location>
</feature>
<gene>
    <name evidence="10" type="ORF">PCAMFM013_S016g000008</name>
</gene>
<feature type="transmembrane region" description="Helical" evidence="8">
    <location>
        <begin position="103"/>
        <end position="122"/>
    </location>
</feature>
<evidence type="ECO:0000256" key="2">
    <source>
        <dbReference type="ARBA" id="ARBA00010992"/>
    </source>
</evidence>
<dbReference type="InterPro" id="IPR003663">
    <property type="entry name" value="Sugar/inositol_transpt"/>
</dbReference>
<feature type="domain" description="Major facilitator superfamily (MFS) profile" evidence="9">
    <location>
        <begin position="49"/>
        <end position="490"/>
    </location>
</feature>
<keyword evidence="3 7" id="KW-0813">Transport</keyword>
<evidence type="ECO:0000313" key="11">
    <source>
        <dbReference type="Proteomes" id="UP000053732"/>
    </source>
</evidence>
<organism evidence="10 11">
    <name type="scientific">Penicillium camemberti (strain FM 013)</name>
    <dbReference type="NCBI Taxonomy" id="1429867"/>
    <lineage>
        <taxon>Eukaryota</taxon>
        <taxon>Fungi</taxon>
        <taxon>Dikarya</taxon>
        <taxon>Ascomycota</taxon>
        <taxon>Pezizomycotina</taxon>
        <taxon>Eurotiomycetes</taxon>
        <taxon>Eurotiomycetidae</taxon>
        <taxon>Eurotiales</taxon>
        <taxon>Aspergillaceae</taxon>
        <taxon>Penicillium</taxon>
    </lineage>
</organism>
<feature type="transmembrane region" description="Helical" evidence="8">
    <location>
        <begin position="215"/>
        <end position="235"/>
    </location>
</feature>
<evidence type="ECO:0000256" key="6">
    <source>
        <dbReference type="ARBA" id="ARBA00023136"/>
    </source>
</evidence>
<dbReference type="Gene3D" id="1.20.1250.20">
    <property type="entry name" value="MFS general substrate transporter like domains"/>
    <property type="match status" value="1"/>
</dbReference>
<evidence type="ECO:0000256" key="8">
    <source>
        <dbReference type="SAM" id="Phobius"/>
    </source>
</evidence>
<comment type="similarity">
    <text evidence="2 7">Belongs to the major facilitator superfamily. Sugar transporter (TC 2.A.1.1) family.</text>
</comment>
<feature type="transmembrane region" description="Helical" evidence="8">
    <location>
        <begin position="152"/>
        <end position="170"/>
    </location>
</feature>
<dbReference type="EMBL" id="HG793149">
    <property type="protein sequence ID" value="CRL25727.1"/>
    <property type="molecule type" value="Genomic_DNA"/>
</dbReference>
<sequence length="536" mass="59366">MEANHHLQKITVLGSLNFMAGVNIPYVPQITMSNSRGEVQGLPWLIWVVVIFGSISSTGFGFDSGWWSGIMTSAQFTRRFGSFDHVSKQWALTSQQQSLGTGLGYLGIILGLFCGAPLTTRLGRKKTLWIQSFVAILGIIIEATTKSSYVQFIIGKLVVFFSCGIATSVIPTYQGECAPQGLRGLMSGAYNAFLMIGGFASTLIVYLCRHISSDWSWRIVIIAQVVIPFISWISLPFLPESPHWLISQGRFEEATVVIRRLRGPDFPAESEVALIQQELLKQRERNAKATWVSCVEDPVNRRRTFIAVGTQILQQAQGISFVANYQAVFLQRIGFKEVLLMSVVVYIIGIVANLVGMALTDKLGRRIVMLWSATLLGACMLIIGGLTAKGSSNMTYPLQIASTVMFVLWFFVFQISWGPLAWVITAEVPALQVREKMVALSGLSAYLTGLVIVFVDPYTQAAIGGSVAFIYGAFSIVSVIFVWFFVPELRQRSLEQIDEMFRERLPTRAFKSHVCRIPADAAFEKPHQPQCTEAVA</sequence>
<dbReference type="NCBIfam" id="TIGR00879">
    <property type="entry name" value="SP"/>
    <property type="match status" value="1"/>
</dbReference>
<dbReference type="InterPro" id="IPR050360">
    <property type="entry name" value="MFS_Sugar_Transporters"/>
</dbReference>
<dbReference type="AlphaFoldDB" id="A0A0G4PHA8"/>
<dbReference type="GO" id="GO:0016020">
    <property type="term" value="C:membrane"/>
    <property type="evidence" value="ECO:0007669"/>
    <property type="project" value="UniProtKB-SubCell"/>
</dbReference>
<dbReference type="PANTHER" id="PTHR48022">
    <property type="entry name" value="PLASTIDIC GLUCOSE TRANSPORTER 4"/>
    <property type="match status" value="1"/>
</dbReference>
<evidence type="ECO:0000256" key="1">
    <source>
        <dbReference type="ARBA" id="ARBA00004141"/>
    </source>
</evidence>
<accession>A0A0G4PHA8</accession>
<feature type="transmembrane region" description="Helical" evidence="8">
    <location>
        <begin position="367"/>
        <end position="388"/>
    </location>
</feature>
<dbReference type="Proteomes" id="UP000053732">
    <property type="component" value="Unassembled WGS sequence"/>
</dbReference>
<dbReference type="PROSITE" id="PS50850">
    <property type="entry name" value="MFS"/>
    <property type="match status" value="1"/>
</dbReference>
<keyword evidence="11" id="KW-1185">Reference proteome</keyword>
<protein>
    <submittedName>
        <fullName evidence="10">Sugar/inositol transporter</fullName>
    </submittedName>
</protein>
<evidence type="ECO:0000256" key="4">
    <source>
        <dbReference type="ARBA" id="ARBA00022692"/>
    </source>
</evidence>
<evidence type="ECO:0000313" key="10">
    <source>
        <dbReference type="EMBL" id="CRL25727.1"/>
    </source>
</evidence>
<dbReference type="GO" id="GO:0005351">
    <property type="term" value="F:carbohydrate:proton symporter activity"/>
    <property type="evidence" value="ECO:0007669"/>
    <property type="project" value="TreeGrafter"/>
</dbReference>
<dbReference type="InterPro" id="IPR020846">
    <property type="entry name" value="MFS_dom"/>
</dbReference>
<reference evidence="10 11" key="1">
    <citation type="journal article" date="2014" name="Nat. Commun.">
        <title>Multiple recent horizontal transfers of a large genomic region in cheese making fungi.</title>
        <authorList>
            <person name="Cheeseman K."/>
            <person name="Ropars J."/>
            <person name="Renault P."/>
            <person name="Dupont J."/>
            <person name="Gouzy J."/>
            <person name="Branca A."/>
            <person name="Abraham A.L."/>
            <person name="Ceppi M."/>
            <person name="Conseiller E."/>
            <person name="Debuchy R."/>
            <person name="Malagnac F."/>
            <person name="Goarin A."/>
            <person name="Silar P."/>
            <person name="Lacoste S."/>
            <person name="Sallet E."/>
            <person name="Bensimon A."/>
            <person name="Giraud T."/>
            <person name="Brygoo Y."/>
        </authorList>
    </citation>
    <scope>NUCLEOTIDE SEQUENCE [LARGE SCALE GENOMIC DNA]</scope>
    <source>
        <strain evidence="11">FM 013</strain>
    </source>
</reference>
<dbReference type="PANTHER" id="PTHR48022:SF2">
    <property type="entry name" value="PLASTIDIC GLUCOSE TRANSPORTER 4"/>
    <property type="match status" value="1"/>
</dbReference>
<dbReference type="InterPro" id="IPR036259">
    <property type="entry name" value="MFS_trans_sf"/>
</dbReference>
<feature type="transmembrane region" description="Helical" evidence="8">
    <location>
        <begin position="400"/>
        <end position="425"/>
    </location>
</feature>
<evidence type="ECO:0000259" key="9">
    <source>
        <dbReference type="PROSITE" id="PS50850"/>
    </source>
</evidence>
<comment type="subcellular location">
    <subcellularLocation>
        <location evidence="1">Membrane</location>
        <topology evidence="1">Multi-pass membrane protein</topology>
    </subcellularLocation>
</comment>
<feature type="transmembrane region" description="Helical" evidence="8">
    <location>
        <begin position="437"/>
        <end position="455"/>
    </location>
</feature>
<feature type="transmembrane region" description="Helical" evidence="8">
    <location>
        <begin position="190"/>
        <end position="208"/>
    </location>
</feature>